<protein>
    <recommendedName>
        <fullName evidence="5">Lipopolysaccharide biosynthesis protein</fullName>
    </recommendedName>
</protein>
<accession>A0A101JJU6</accession>
<feature type="compositionally biased region" description="Low complexity" evidence="1">
    <location>
        <begin position="537"/>
        <end position="546"/>
    </location>
</feature>
<reference evidence="4" key="1">
    <citation type="submission" date="2015-10" db="EMBL/GenBank/DDBJ databases">
        <authorList>
            <person name="Ju K.-S."/>
            <person name="Doroghazi J.R."/>
            <person name="Metcalf W.W."/>
        </authorList>
    </citation>
    <scope>NUCLEOTIDE SEQUENCE [LARGE SCALE GENOMIC DNA]</scope>
    <source>
        <strain evidence="4">NRRL 3151</strain>
    </source>
</reference>
<keyword evidence="2" id="KW-0812">Transmembrane</keyword>
<feature type="region of interest" description="Disordered" evidence="1">
    <location>
        <begin position="527"/>
        <end position="555"/>
    </location>
</feature>
<feature type="compositionally biased region" description="Basic and acidic residues" evidence="1">
    <location>
        <begin position="205"/>
        <end position="222"/>
    </location>
</feature>
<evidence type="ECO:0000256" key="2">
    <source>
        <dbReference type="SAM" id="Phobius"/>
    </source>
</evidence>
<comment type="caution">
    <text evidence="3">The sequence shown here is derived from an EMBL/GenBank/DDBJ whole genome shotgun (WGS) entry which is preliminary data.</text>
</comment>
<keyword evidence="4" id="KW-1185">Reference proteome</keyword>
<feature type="region of interest" description="Disordered" evidence="1">
    <location>
        <begin position="205"/>
        <end position="228"/>
    </location>
</feature>
<keyword evidence="2" id="KW-1133">Transmembrane helix</keyword>
<proteinExistence type="predicted"/>
<evidence type="ECO:0000313" key="3">
    <source>
        <dbReference type="EMBL" id="KUL28208.1"/>
    </source>
</evidence>
<dbReference type="PANTHER" id="PTHR32309">
    <property type="entry name" value="TYROSINE-PROTEIN KINASE"/>
    <property type="match status" value="1"/>
</dbReference>
<dbReference type="InterPro" id="IPR050445">
    <property type="entry name" value="Bact_polysacc_biosynth/exp"/>
</dbReference>
<evidence type="ECO:0000313" key="4">
    <source>
        <dbReference type="Proteomes" id="UP000053923"/>
    </source>
</evidence>
<dbReference type="Gene3D" id="3.40.50.300">
    <property type="entry name" value="P-loop containing nucleotide triphosphate hydrolases"/>
    <property type="match status" value="1"/>
</dbReference>
<evidence type="ECO:0000256" key="1">
    <source>
        <dbReference type="SAM" id="MobiDB-lite"/>
    </source>
</evidence>
<dbReference type="OrthoDB" id="4336558at2"/>
<dbReference type="InterPro" id="IPR027417">
    <property type="entry name" value="P-loop_NTPase"/>
</dbReference>
<gene>
    <name evidence="3" type="ORF">ADL12_28675</name>
</gene>
<feature type="transmembrane region" description="Helical" evidence="2">
    <location>
        <begin position="27"/>
        <end position="48"/>
    </location>
</feature>
<dbReference type="Proteomes" id="UP000053923">
    <property type="component" value="Unassembled WGS sequence"/>
</dbReference>
<name>A0A101JJU6_9ACTN</name>
<organism evidence="3 4">
    <name type="scientific">Streptomyces regalis</name>
    <dbReference type="NCBI Taxonomy" id="68262"/>
    <lineage>
        <taxon>Bacteria</taxon>
        <taxon>Bacillati</taxon>
        <taxon>Actinomycetota</taxon>
        <taxon>Actinomycetes</taxon>
        <taxon>Kitasatosporales</taxon>
        <taxon>Streptomycetaceae</taxon>
        <taxon>Streptomyces</taxon>
    </lineage>
</organism>
<evidence type="ECO:0008006" key="5">
    <source>
        <dbReference type="Google" id="ProtNLM"/>
    </source>
</evidence>
<dbReference type="EMBL" id="LLZG01000345">
    <property type="protein sequence ID" value="KUL28208.1"/>
    <property type="molecule type" value="Genomic_DNA"/>
</dbReference>
<keyword evidence="2" id="KW-0472">Membrane</keyword>
<dbReference type="PANTHER" id="PTHR32309:SF31">
    <property type="entry name" value="CAPSULAR EXOPOLYSACCHARIDE FAMILY"/>
    <property type="match status" value="1"/>
</dbReference>
<dbReference type="AlphaFoldDB" id="A0A101JJU6"/>
<sequence length="555" mass="58417">MTSSASFDDRYGEPDQLRDQLRQLLRYRVTIALGIVLGLLGGLLLMLLRAGNYTSTGEVLVRPTVDPFSTMGVSVDGQVSMGTEQQIALSATVAARAAKSLREPSRADALLEELRVSNPPHTQILRFEYTAGTAKRAARVTNAFVDAYLADRKERTEATAARMKSTLKRQIAPLTMKNTAEGGKPGSPAVREQINALQKRISDLEARDTSGGDVVRKAEPPKHPAGPGPGTLIGLGLLGGLVLAVVLAWLRSVLEPRARSVGEVQGALGAPVLAVIPGTGTDSELLEVGRVASSRAEAYRTLAFHLRHGDARMAGGTLLVVAPKQDHDDEATAVNLAAAFAEAGEDVLLVDATASTPGLAARLPLRTEDLGDDADQPRLLDGRVVVDAGTAGRITLSPDRRGVTNGDIPMSPMVARVLSAAASGRSAVVVTRPLLEHADGLAVAQRADGVLIVGGIEHTRRDDLRQVRELISCSGGRIVGAVFCMGTRRSLLRGALDRVRRLQERGSSTMPAARAEGAEGLTVAARHGGGETQEVISRSQQSSSAQDDTLTASKG</sequence>
<dbReference type="SUPFAM" id="SSF52540">
    <property type="entry name" value="P-loop containing nucleoside triphosphate hydrolases"/>
    <property type="match status" value="1"/>
</dbReference>
<dbReference type="RefSeq" id="WP_062706791.1">
    <property type="nucleotide sequence ID" value="NZ_LLZG01000345.1"/>
</dbReference>